<dbReference type="CDD" id="cd00093">
    <property type="entry name" value="HTH_XRE"/>
    <property type="match status" value="1"/>
</dbReference>
<protein>
    <submittedName>
        <fullName evidence="3">Helix-turn-helix domain-containing protein</fullName>
    </submittedName>
</protein>
<dbReference type="EMBL" id="CP071249">
    <property type="protein sequence ID" value="UUF04979.1"/>
    <property type="molecule type" value="Genomic_DNA"/>
</dbReference>
<dbReference type="Proteomes" id="UP001058072">
    <property type="component" value="Chromosome"/>
</dbReference>
<gene>
    <name evidence="2" type="ORF">J0J69_07435</name>
    <name evidence="3" type="ORF">J0J70_00375</name>
</gene>
<dbReference type="AlphaFoldDB" id="A0A9Q9CHA7"/>
<organism evidence="3 5">
    <name type="scientific">Turicibacter bilis</name>
    <dbReference type="NCBI Taxonomy" id="2735723"/>
    <lineage>
        <taxon>Bacteria</taxon>
        <taxon>Bacillati</taxon>
        <taxon>Bacillota</taxon>
        <taxon>Erysipelotrichia</taxon>
        <taxon>Erysipelotrichales</taxon>
        <taxon>Turicibacteraceae</taxon>
        <taxon>Turicibacter</taxon>
    </lineage>
</organism>
<dbReference type="InterPro" id="IPR011990">
    <property type="entry name" value="TPR-like_helical_dom_sf"/>
</dbReference>
<reference evidence="3 4" key="1">
    <citation type="submission" date="2021-03" db="EMBL/GenBank/DDBJ databases">
        <title>Comparative Genomics and Metabolomics in the genus Turicibacter.</title>
        <authorList>
            <person name="Maki J."/>
            <person name="Looft T."/>
        </authorList>
    </citation>
    <scope>NUCLEOTIDE SEQUENCE</scope>
    <source>
        <strain evidence="3">ISU324</strain>
        <strain evidence="2 4">MMM721</strain>
    </source>
</reference>
<evidence type="ECO:0000313" key="5">
    <source>
        <dbReference type="Proteomes" id="UP001058072"/>
    </source>
</evidence>
<evidence type="ECO:0000259" key="1">
    <source>
        <dbReference type="PROSITE" id="PS50943"/>
    </source>
</evidence>
<name>A0A9Q9CHA7_9FIRM</name>
<dbReference type="SUPFAM" id="SSF48452">
    <property type="entry name" value="TPR-like"/>
    <property type="match status" value="1"/>
</dbReference>
<evidence type="ECO:0000313" key="4">
    <source>
        <dbReference type="Proteomes" id="UP001058016"/>
    </source>
</evidence>
<dbReference type="EMBL" id="CP071250">
    <property type="protein sequence ID" value="UUF08540.1"/>
    <property type="molecule type" value="Genomic_DNA"/>
</dbReference>
<evidence type="ECO:0000313" key="3">
    <source>
        <dbReference type="EMBL" id="UUF08540.1"/>
    </source>
</evidence>
<dbReference type="Pfam" id="PF12844">
    <property type="entry name" value="HTH_19"/>
    <property type="match status" value="1"/>
</dbReference>
<dbReference type="RefSeq" id="WP_212724760.1">
    <property type="nucleotide sequence ID" value="NZ_CP071249.1"/>
</dbReference>
<dbReference type="Gene3D" id="1.25.40.10">
    <property type="entry name" value="Tetratricopeptide repeat domain"/>
    <property type="match status" value="2"/>
</dbReference>
<dbReference type="InterPro" id="IPR001387">
    <property type="entry name" value="Cro/C1-type_HTH"/>
</dbReference>
<keyword evidence="4" id="KW-1185">Reference proteome</keyword>
<dbReference type="Gene3D" id="1.10.260.40">
    <property type="entry name" value="lambda repressor-like DNA-binding domains"/>
    <property type="match status" value="1"/>
</dbReference>
<dbReference type="Proteomes" id="UP001058016">
    <property type="component" value="Chromosome"/>
</dbReference>
<evidence type="ECO:0000313" key="2">
    <source>
        <dbReference type="EMBL" id="UUF04979.1"/>
    </source>
</evidence>
<accession>A0A9Q9CHA7</accession>
<sequence>MLLSAAKKIKKCREHFGISQYKFKQFGINQHYLSMIESGKREPSSDMMKDIYNALYQLTDGKVENLYTKEQFLMTQDDQIRYWFETNYSSIDQKIKDYENYSKILRKYKMFDLIIENDIAIGQFYKEKGEFDLANKFFFQCLKEKEITKLQKSKVYREIALNLRRYSNYKQSWYYCLLALDELEDKTSNEYYQLCFDIGAMYYKLNNFEESNKCVNYLLNHCDVPQFISLGKLLKALILQELGENKEAQKIYKELIQFPVDYTDFMYANFHLSRSYFIEKEYDKALSYSQQALDCSLNDYRRDLIRLLIFRIHKELGNYEEALKYSNLSKKGILSSSILVHVKEWYEESISLFCLLKDYETAKQLLQEVSCHHQFCSLLNEFKLLYLKYLSQENTPIKDLMIEVLNLS</sequence>
<proteinExistence type="predicted"/>
<dbReference type="PROSITE" id="PS50943">
    <property type="entry name" value="HTH_CROC1"/>
    <property type="match status" value="1"/>
</dbReference>
<dbReference type="SUPFAM" id="SSF47413">
    <property type="entry name" value="lambda repressor-like DNA-binding domains"/>
    <property type="match status" value="1"/>
</dbReference>
<dbReference type="InterPro" id="IPR010982">
    <property type="entry name" value="Lambda_DNA-bd_dom_sf"/>
</dbReference>
<dbReference type="GO" id="GO:0003677">
    <property type="term" value="F:DNA binding"/>
    <property type="evidence" value="ECO:0007669"/>
    <property type="project" value="InterPro"/>
</dbReference>
<feature type="domain" description="HTH cro/C1-type" evidence="1">
    <location>
        <begin position="9"/>
        <end position="55"/>
    </location>
</feature>